<gene>
    <name evidence="1" type="ORF">S03H2_08585</name>
</gene>
<accession>X1DDL9</accession>
<evidence type="ECO:0000313" key="1">
    <source>
        <dbReference type="EMBL" id="GAH18896.1"/>
    </source>
</evidence>
<dbReference type="SUPFAM" id="SSF56112">
    <property type="entry name" value="Protein kinase-like (PK-like)"/>
    <property type="match status" value="1"/>
</dbReference>
<comment type="caution">
    <text evidence="1">The sequence shown here is derived from an EMBL/GenBank/DDBJ whole genome shotgun (WGS) entry which is preliminary data.</text>
</comment>
<organism evidence="1">
    <name type="scientific">marine sediment metagenome</name>
    <dbReference type="NCBI Taxonomy" id="412755"/>
    <lineage>
        <taxon>unclassified sequences</taxon>
        <taxon>metagenomes</taxon>
        <taxon>ecological metagenomes</taxon>
    </lineage>
</organism>
<dbReference type="AlphaFoldDB" id="X1DDL9"/>
<dbReference type="InterPro" id="IPR011009">
    <property type="entry name" value="Kinase-like_dom_sf"/>
</dbReference>
<evidence type="ECO:0008006" key="2">
    <source>
        <dbReference type="Google" id="ProtNLM"/>
    </source>
</evidence>
<reference evidence="1" key="1">
    <citation type="journal article" date="2014" name="Front. Microbiol.">
        <title>High frequency of phylogenetically diverse reductive dehalogenase-homologous genes in deep subseafloor sedimentary metagenomes.</title>
        <authorList>
            <person name="Kawai M."/>
            <person name="Futagami T."/>
            <person name="Toyoda A."/>
            <person name="Takaki Y."/>
            <person name="Nishi S."/>
            <person name="Hori S."/>
            <person name="Arai W."/>
            <person name="Tsubouchi T."/>
            <person name="Morono Y."/>
            <person name="Uchiyama I."/>
            <person name="Ito T."/>
            <person name="Fujiyama A."/>
            <person name="Inagaki F."/>
            <person name="Takami H."/>
        </authorList>
    </citation>
    <scope>NUCLEOTIDE SEQUENCE</scope>
    <source>
        <strain evidence="1">Expedition CK06-06</strain>
    </source>
</reference>
<feature type="non-terminal residue" evidence="1">
    <location>
        <position position="1"/>
    </location>
</feature>
<dbReference type="EMBL" id="BARU01004197">
    <property type="protein sequence ID" value="GAH18896.1"/>
    <property type="molecule type" value="Genomic_DNA"/>
</dbReference>
<dbReference type="Gene3D" id="3.90.1200.10">
    <property type="match status" value="1"/>
</dbReference>
<name>X1DDL9_9ZZZZ</name>
<protein>
    <recommendedName>
        <fullName evidence="2">Aminoglycoside phosphotransferase domain-containing protein</fullName>
    </recommendedName>
</protein>
<feature type="non-terminal residue" evidence="1">
    <location>
        <position position="266"/>
    </location>
</feature>
<proteinExistence type="predicted"/>
<sequence length="266" mass="31618">GNLGDIYWNEVNKMIYDVFKRVNDDYSYLNNKEYMSNMIKKHCGESLKVSEKIGFQIKKLHNALILKDDPLYSKEMVDSKDYLKNYTDNLNSMVSKILNYTSKKSEGAFYNSPKITSIFLDIKDIIEKFRSEFDIQQITIQPVHQDLHFQQILYNKNNGDYMFYFIDFEGDPQLSQEERKERFPIEKDLASFLRSLSYIKFNTLINFIEKNIVDKNKFEVPAEFLFSLYFRKSSKISKKHKTLEIALNLLNLWENKLMGKIFDKSL</sequence>